<name>A0ABR8ZEC4_9FLAO</name>
<organism evidence="1 2">
    <name type="scientific">Chryseobacterium caseinilyticum</name>
    <dbReference type="NCBI Taxonomy" id="2771428"/>
    <lineage>
        <taxon>Bacteria</taxon>
        <taxon>Pseudomonadati</taxon>
        <taxon>Bacteroidota</taxon>
        <taxon>Flavobacteriia</taxon>
        <taxon>Flavobacteriales</taxon>
        <taxon>Weeksellaceae</taxon>
        <taxon>Chryseobacterium group</taxon>
        <taxon>Chryseobacterium</taxon>
    </lineage>
</organism>
<evidence type="ECO:0000313" key="1">
    <source>
        <dbReference type="EMBL" id="MBD8083429.1"/>
    </source>
</evidence>
<gene>
    <name evidence="1" type="ORF">IC610_13495</name>
</gene>
<comment type="caution">
    <text evidence="1">The sequence shown here is derived from an EMBL/GenBank/DDBJ whole genome shotgun (WGS) entry which is preliminary data.</text>
</comment>
<dbReference type="Proteomes" id="UP000637299">
    <property type="component" value="Unassembled WGS sequence"/>
</dbReference>
<proteinExistence type="predicted"/>
<accession>A0ABR8ZEC4</accession>
<keyword evidence="2" id="KW-1185">Reference proteome</keyword>
<reference evidence="1 2" key="1">
    <citation type="submission" date="2020-09" db="EMBL/GenBank/DDBJ databases">
        <title>Genome seq and assembly of Chryseobacterium sp.</title>
        <authorList>
            <person name="Chhetri G."/>
        </authorList>
    </citation>
    <scope>NUCLEOTIDE SEQUENCE [LARGE SCALE GENOMIC DNA]</scope>
    <source>
        <strain evidence="1 2">GCR10</strain>
    </source>
</reference>
<protein>
    <submittedName>
        <fullName evidence="1">Uncharacterized protein</fullName>
    </submittedName>
</protein>
<dbReference type="EMBL" id="JACYFS010000004">
    <property type="protein sequence ID" value="MBD8083429.1"/>
    <property type="molecule type" value="Genomic_DNA"/>
</dbReference>
<evidence type="ECO:0000313" key="2">
    <source>
        <dbReference type="Proteomes" id="UP000637299"/>
    </source>
</evidence>
<sequence length="192" mass="22494">MNKMNSGKLKQADLLTDLTEEIVDVAEAHHWKFHVFNSAFPDNTFSKETVYDKLYGINFTPQNCETISIVFLSNGKMVCPARIHFFASSENSEEQSYIYSNSVKTQYAGIQTHQVIILFFRYLSNKYFDDFELSDESGYWETNDEEKMKKQFQIYNRLTDDFALAFETLPAKEGEDIFTYLERLMKNVNDLQ</sequence>